<dbReference type="RefSeq" id="WP_229570077.1">
    <property type="nucleotide sequence ID" value="NZ_AP025226.1"/>
</dbReference>
<accession>A0AAQ4CV20</accession>
<evidence type="ECO:0008006" key="3">
    <source>
        <dbReference type="Google" id="ProtNLM"/>
    </source>
</evidence>
<dbReference type="EMBL" id="AP025226">
    <property type="protein sequence ID" value="BDB99651.1"/>
    <property type="molecule type" value="Genomic_DNA"/>
</dbReference>
<name>A0AAQ4CV20_9CREN</name>
<dbReference type="Proteomes" id="UP001319921">
    <property type="component" value="Chromosome"/>
</dbReference>
<evidence type="ECO:0000313" key="1">
    <source>
        <dbReference type="EMBL" id="BDB99651.1"/>
    </source>
</evidence>
<dbReference type="AlphaFoldDB" id="A0AAQ4CV20"/>
<dbReference type="PANTHER" id="PTHR34301:SF8">
    <property type="entry name" value="ATPASE DOMAIN-CONTAINING PROTEIN"/>
    <property type="match status" value="1"/>
</dbReference>
<dbReference type="SUPFAM" id="SSF52540">
    <property type="entry name" value="P-loop containing nucleoside triphosphate hydrolases"/>
    <property type="match status" value="1"/>
</dbReference>
<keyword evidence="2" id="KW-1185">Reference proteome</keyword>
<dbReference type="Gene3D" id="3.40.50.300">
    <property type="entry name" value="P-loop containing nucleotide triphosphate hydrolases"/>
    <property type="match status" value="1"/>
</dbReference>
<sequence length="94" mass="10863">MLFSTEPKDSINDLFDRETEIEKLKRSLNERMIVILGLKRTGKSSLVLSTLNSLNINYVFVDVRKIYDDISKKVPAEKLYEELYSGGRTFIEVS</sequence>
<evidence type="ECO:0000313" key="2">
    <source>
        <dbReference type="Proteomes" id="UP001319921"/>
    </source>
</evidence>
<dbReference type="PANTHER" id="PTHR34301">
    <property type="entry name" value="DNA-BINDING PROTEIN-RELATED"/>
    <property type="match status" value="1"/>
</dbReference>
<reference evidence="1 2" key="1">
    <citation type="journal article" date="2022" name="Microbiol. Resour. Announc.">
        <title>Complete Genome Sequence of the Hyperthermophilic and Acidophilic Archaeon Saccharolobus caldissimus Strain HS-3T.</title>
        <authorList>
            <person name="Sakai H.D."/>
            <person name="Kurosawa N."/>
        </authorList>
    </citation>
    <scope>NUCLEOTIDE SEQUENCE [LARGE SCALE GENOMIC DNA]</scope>
    <source>
        <strain evidence="1 2">JCM32116</strain>
    </source>
</reference>
<dbReference type="GeneID" id="68867391"/>
<dbReference type="InterPro" id="IPR027417">
    <property type="entry name" value="P-loop_NTPase"/>
</dbReference>
<protein>
    <recommendedName>
        <fullName evidence="3">ATPase</fullName>
    </recommendedName>
</protein>
<proteinExistence type="predicted"/>
<gene>
    <name evidence="1" type="ORF">SACC_26680</name>
</gene>
<organism evidence="1 2">
    <name type="scientific">Saccharolobus caldissimus</name>
    <dbReference type="NCBI Taxonomy" id="1702097"/>
    <lineage>
        <taxon>Archaea</taxon>
        <taxon>Thermoproteota</taxon>
        <taxon>Thermoprotei</taxon>
        <taxon>Sulfolobales</taxon>
        <taxon>Sulfolobaceae</taxon>
        <taxon>Saccharolobus</taxon>
    </lineage>
</organism>
<dbReference type="KEGG" id="scas:SACC_26680"/>